<reference evidence="1 2" key="1">
    <citation type="journal article" date="2019" name="Int. J. Syst. Evol. Microbiol.">
        <title>The Global Catalogue of Microorganisms (GCM) 10K type strain sequencing project: providing services to taxonomists for standard genome sequencing and annotation.</title>
        <authorList>
            <consortium name="The Broad Institute Genomics Platform"/>
            <consortium name="The Broad Institute Genome Sequencing Center for Infectious Disease"/>
            <person name="Wu L."/>
            <person name="Ma J."/>
        </authorList>
    </citation>
    <scope>NUCLEOTIDE SEQUENCE [LARGE SCALE GENOMIC DNA]</scope>
    <source>
        <strain evidence="1 2">JCM 12140</strain>
    </source>
</reference>
<sequence length="156" mass="15391">MAKGEQITGRGLVASSVGGFVSGSLGGLSGPAGGTIAETLGRPVEGLVAKGASTLIGSASAAGGSGMSSMIGGHDLTWQDLAFSSVSGGVAVHLPAVNHRFESSNMEALRKMPYTQPQTGSGLFSNQPNSVALWGSAASDAAVGGTGDALWQMFHG</sequence>
<keyword evidence="2" id="KW-1185">Reference proteome</keyword>
<proteinExistence type="predicted"/>
<dbReference type="EMBL" id="BAAAJX010000008">
    <property type="protein sequence ID" value="GAA1493544.1"/>
    <property type="molecule type" value="Genomic_DNA"/>
</dbReference>
<name>A0ABN1ZD44_9MICO</name>
<protein>
    <submittedName>
        <fullName evidence="1">Uncharacterized protein</fullName>
    </submittedName>
</protein>
<accession>A0ABN1ZD44</accession>
<dbReference type="Proteomes" id="UP001501742">
    <property type="component" value="Unassembled WGS sequence"/>
</dbReference>
<comment type="caution">
    <text evidence="1">The sequence shown here is derived from an EMBL/GenBank/DDBJ whole genome shotgun (WGS) entry which is preliminary data.</text>
</comment>
<organism evidence="1 2">
    <name type="scientific">Curtobacterium herbarum</name>
    <dbReference type="NCBI Taxonomy" id="150122"/>
    <lineage>
        <taxon>Bacteria</taxon>
        <taxon>Bacillati</taxon>
        <taxon>Actinomycetota</taxon>
        <taxon>Actinomycetes</taxon>
        <taxon>Micrococcales</taxon>
        <taxon>Microbacteriaceae</taxon>
        <taxon>Curtobacterium</taxon>
    </lineage>
</organism>
<gene>
    <name evidence="1" type="ORF">GCM10009627_18900</name>
</gene>
<evidence type="ECO:0000313" key="2">
    <source>
        <dbReference type="Proteomes" id="UP001501742"/>
    </source>
</evidence>
<dbReference type="RefSeq" id="WP_204606845.1">
    <property type="nucleotide sequence ID" value="NZ_BAAAJX010000008.1"/>
</dbReference>
<evidence type="ECO:0000313" key="1">
    <source>
        <dbReference type="EMBL" id="GAA1493544.1"/>
    </source>
</evidence>